<keyword evidence="10" id="KW-0744">Spermatogenesis</keyword>
<evidence type="ECO:0000256" key="4">
    <source>
        <dbReference type="ARBA" id="ARBA00022723"/>
    </source>
</evidence>
<dbReference type="SUPFAM" id="SSF56112">
    <property type="entry name" value="Protein kinase-like (PK-like)"/>
    <property type="match status" value="1"/>
</dbReference>
<keyword evidence="9" id="KW-0832">Ubl conjugation</keyword>
<evidence type="ECO:0000256" key="2">
    <source>
        <dbReference type="ARBA" id="ARBA00022473"/>
    </source>
</evidence>
<comment type="cofactor">
    <cofactor evidence="1">
        <name>Mg(2+)</name>
        <dbReference type="ChEBI" id="CHEBI:18420"/>
    </cofactor>
</comment>
<dbReference type="InterPro" id="IPR000719">
    <property type="entry name" value="Prot_kinase_dom"/>
</dbReference>
<keyword evidence="3" id="KW-0597">Phosphoprotein</keyword>
<dbReference type="GeneID" id="106463293"/>
<proteinExistence type="predicted"/>
<dbReference type="PROSITE" id="PS00108">
    <property type="entry name" value="PROTEIN_KINASE_ST"/>
    <property type="match status" value="1"/>
</dbReference>
<evidence type="ECO:0000256" key="7">
    <source>
        <dbReference type="ARBA" id="ARBA00022840"/>
    </source>
</evidence>
<keyword evidence="12" id="KW-1185">Reference proteome</keyword>
<dbReference type="PROSITE" id="PS50011">
    <property type="entry name" value="PROTEIN_KINASE_DOM"/>
    <property type="match status" value="1"/>
</dbReference>
<evidence type="ECO:0000256" key="3">
    <source>
        <dbReference type="ARBA" id="ARBA00022553"/>
    </source>
</evidence>
<evidence type="ECO:0000256" key="5">
    <source>
        <dbReference type="ARBA" id="ARBA00022741"/>
    </source>
</evidence>
<evidence type="ECO:0000313" key="12">
    <source>
        <dbReference type="Proteomes" id="UP000694941"/>
    </source>
</evidence>
<organism evidence="12 13">
    <name type="scientific">Limulus polyphemus</name>
    <name type="common">Atlantic horseshoe crab</name>
    <dbReference type="NCBI Taxonomy" id="6850"/>
    <lineage>
        <taxon>Eukaryota</taxon>
        <taxon>Metazoa</taxon>
        <taxon>Ecdysozoa</taxon>
        <taxon>Arthropoda</taxon>
        <taxon>Chelicerata</taxon>
        <taxon>Merostomata</taxon>
        <taxon>Xiphosura</taxon>
        <taxon>Limulidae</taxon>
        <taxon>Limulus</taxon>
    </lineage>
</organism>
<evidence type="ECO:0000313" key="13">
    <source>
        <dbReference type="RefSeq" id="XP_013778761.2"/>
    </source>
</evidence>
<dbReference type="InterPro" id="IPR008271">
    <property type="entry name" value="Ser/Thr_kinase_AS"/>
</dbReference>
<evidence type="ECO:0000256" key="10">
    <source>
        <dbReference type="ARBA" id="ARBA00022871"/>
    </source>
</evidence>
<keyword evidence="6" id="KW-0221">Differentiation</keyword>
<keyword evidence="7" id="KW-0067">ATP-binding</keyword>
<evidence type="ECO:0000256" key="1">
    <source>
        <dbReference type="ARBA" id="ARBA00001946"/>
    </source>
</evidence>
<accession>A0ABM1BBN8</accession>
<keyword evidence="2" id="KW-0217">Developmental protein</keyword>
<dbReference type="RefSeq" id="XP_013778761.2">
    <property type="nucleotide sequence ID" value="XM_013923307.2"/>
</dbReference>
<keyword evidence="4" id="KW-0479">Metal-binding</keyword>
<keyword evidence="8" id="KW-0460">Magnesium</keyword>
<dbReference type="InterPro" id="IPR011009">
    <property type="entry name" value="Kinase-like_dom_sf"/>
</dbReference>
<dbReference type="Gene3D" id="1.10.510.10">
    <property type="entry name" value="Transferase(Phosphotransferase) domain 1"/>
    <property type="match status" value="1"/>
</dbReference>
<reference evidence="13" key="1">
    <citation type="submission" date="2025-08" db="UniProtKB">
        <authorList>
            <consortium name="RefSeq"/>
        </authorList>
    </citation>
    <scope>IDENTIFICATION</scope>
    <source>
        <tissue evidence="13">Muscle</tissue>
    </source>
</reference>
<dbReference type="Pfam" id="PF00069">
    <property type="entry name" value="Pkinase"/>
    <property type="match status" value="1"/>
</dbReference>
<evidence type="ECO:0000256" key="6">
    <source>
        <dbReference type="ARBA" id="ARBA00022782"/>
    </source>
</evidence>
<dbReference type="PANTHER" id="PTHR24346">
    <property type="entry name" value="MAP/MICROTUBULE AFFINITY-REGULATING KINASE"/>
    <property type="match status" value="1"/>
</dbReference>
<evidence type="ECO:0000256" key="9">
    <source>
        <dbReference type="ARBA" id="ARBA00022843"/>
    </source>
</evidence>
<dbReference type="PANTHER" id="PTHR24346:SF102">
    <property type="entry name" value="TESTIS-SPECIFIC SERINE_THREONINE-PROTEIN KINASE 1"/>
    <property type="match status" value="1"/>
</dbReference>
<protein>
    <submittedName>
        <fullName evidence="13">Testis-specific serine/threonine-protein kinase 1-like</fullName>
    </submittedName>
</protein>
<keyword evidence="5" id="KW-0547">Nucleotide-binding</keyword>
<name>A0ABM1BBN8_LIMPO</name>
<gene>
    <name evidence="13" type="primary">LOC106463293</name>
</gene>
<dbReference type="SMART" id="SM00220">
    <property type="entry name" value="S_TKc"/>
    <property type="match status" value="1"/>
</dbReference>
<evidence type="ECO:0000256" key="8">
    <source>
        <dbReference type="ARBA" id="ARBA00022842"/>
    </source>
</evidence>
<feature type="domain" description="Protein kinase" evidence="11">
    <location>
        <begin position="1"/>
        <end position="203"/>
    </location>
</feature>
<evidence type="ECO:0000259" key="11">
    <source>
        <dbReference type="PROSITE" id="PS50011"/>
    </source>
</evidence>
<dbReference type="Proteomes" id="UP000694941">
    <property type="component" value="Unplaced"/>
</dbReference>
<sequence length="230" mass="26541">MIAHFIMDGKAFLVLEHHGQGDLLSAINDDETYFRLTPEVARKWSCQLCEGLEYLHRLRIAHRDLKMENVLISTNFNIKISDFSFARELVGRTRLSETYCGSHAYACPEVLKCVQYDPHKADVWALGVLLFGLLNRLMPFPDHPNPVVIIRLQLGRQYRWSSNVHLLPRSHERIFAMDLVDSMLSPAESLRPCLSRSVKHPWLYPCRQGGATLITPEEAFLIWKRNKNSN</sequence>